<dbReference type="SMART" id="SM00487">
    <property type="entry name" value="DEXDc"/>
    <property type="match status" value="1"/>
</dbReference>
<evidence type="ECO:0000256" key="10">
    <source>
        <dbReference type="ARBA" id="ARBA00022840"/>
    </source>
</evidence>
<dbReference type="Pfam" id="PF16124">
    <property type="entry name" value="RecQ_Zn_bind"/>
    <property type="match status" value="1"/>
</dbReference>
<evidence type="ECO:0000313" key="24">
    <source>
        <dbReference type="Proteomes" id="UP000198669"/>
    </source>
</evidence>
<evidence type="ECO:0000256" key="2">
    <source>
        <dbReference type="ARBA" id="ARBA00001947"/>
    </source>
</evidence>
<dbReference type="PANTHER" id="PTHR13710:SF105">
    <property type="entry name" value="ATP-DEPENDENT DNA HELICASE Q1"/>
    <property type="match status" value="1"/>
</dbReference>
<dbReference type="InterPro" id="IPR036388">
    <property type="entry name" value="WH-like_DNA-bd_sf"/>
</dbReference>
<evidence type="ECO:0000256" key="6">
    <source>
        <dbReference type="ARBA" id="ARBA00022763"/>
    </source>
</evidence>
<dbReference type="InterPro" id="IPR006293">
    <property type="entry name" value="DNA_helicase_ATP-dep_RecQ_bac"/>
</dbReference>
<keyword evidence="6" id="KW-0227">DNA damage</keyword>
<dbReference type="CDD" id="cd18794">
    <property type="entry name" value="SF2_C_RecQ"/>
    <property type="match status" value="1"/>
</dbReference>
<keyword evidence="23" id="KW-1185">Reference proteome</keyword>
<accession>A0A1L3Q393</accession>
<dbReference type="PANTHER" id="PTHR13710">
    <property type="entry name" value="DNA HELICASE RECQ FAMILY MEMBER"/>
    <property type="match status" value="1"/>
</dbReference>
<dbReference type="InterPro" id="IPR004589">
    <property type="entry name" value="DNA_helicase_ATP-dep_RecQ"/>
</dbReference>
<comment type="cofactor">
    <cofactor evidence="1">
        <name>Mg(2+)</name>
        <dbReference type="ChEBI" id="CHEBI:18420"/>
    </cofactor>
</comment>
<dbReference type="SUPFAM" id="SSF47819">
    <property type="entry name" value="HRDC-like"/>
    <property type="match status" value="1"/>
</dbReference>
<dbReference type="InterPro" id="IPR018982">
    <property type="entry name" value="RQC_domain"/>
</dbReference>
<evidence type="ECO:0000256" key="4">
    <source>
        <dbReference type="ARBA" id="ARBA00022723"/>
    </source>
</evidence>
<keyword evidence="14" id="KW-0413">Isomerase</keyword>
<feature type="domain" description="Helicase C-terminal" evidence="19">
    <location>
        <begin position="214"/>
        <end position="359"/>
    </location>
</feature>
<dbReference type="GO" id="GO:0016787">
    <property type="term" value="F:hydrolase activity"/>
    <property type="evidence" value="ECO:0007669"/>
    <property type="project" value="UniProtKB-KW"/>
</dbReference>
<keyword evidence="13" id="KW-0234">DNA repair</keyword>
<dbReference type="SMART" id="SM00341">
    <property type="entry name" value="HRDC"/>
    <property type="match status" value="1"/>
</dbReference>
<dbReference type="GO" id="GO:0005737">
    <property type="term" value="C:cytoplasm"/>
    <property type="evidence" value="ECO:0007669"/>
    <property type="project" value="TreeGrafter"/>
</dbReference>
<dbReference type="PROSITE" id="PS51192">
    <property type="entry name" value="HELICASE_ATP_BIND_1"/>
    <property type="match status" value="1"/>
</dbReference>
<reference evidence="22 24" key="2">
    <citation type="submission" date="2016-10" db="EMBL/GenBank/DDBJ databases">
        <authorList>
            <person name="de Groot N.N."/>
        </authorList>
    </citation>
    <scope>NUCLEOTIDE SEQUENCE [LARGE SCALE GENOMIC DNA]</scope>
    <source>
        <strain evidence="22 24">Z-7982</strain>
    </source>
</reference>
<feature type="domain" description="Helicase ATP-binding" evidence="18">
    <location>
        <begin position="22"/>
        <end position="190"/>
    </location>
</feature>
<dbReference type="InterPro" id="IPR001650">
    <property type="entry name" value="Helicase_C-like"/>
</dbReference>
<comment type="similarity">
    <text evidence="3">Belongs to the helicase family. RecQ subfamily.</text>
</comment>
<evidence type="ECO:0000313" key="21">
    <source>
        <dbReference type="EMBL" id="RNI09607.1"/>
    </source>
</evidence>
<dbReference type="GO" id="GO:0003677">
    <property type="term" value="F:DNA binding"/>
    <property type="evidence" value="ECO:0007669"/>
    <property type="project" value="UniProtKB-KW"/>
</dbReference>
<evidence type="ECO:0000259" key="18">
    <source>
        <dbReference type="PROSITE" id="PS51192"/>
    </source>
</evidence>
<dbReference type="EMBL" id="CP017921">
    <property type="protein sequence ID" value="APH39325.1"/>
    <property type="molecule type" value="Genomic_DNA"/>
</dbReference>
<keyword evidence="7 21" id="KW-0378">Hydrolase</keyword>
<dbReference type="GeneID" id="30583586"/>
<dbReference type="Proteomes" id="UP000198669">
    <property type="component" value="Unassembled WGS sequence"/>
</dbReference>
<dbReference type="RefSeq" id="WP_072561754.1">
    <property type="nucleotide sequence ID" value="NZ_CP017921.1"/>
</dbReference>
<dbReference type="InterPro" id="IPR011545">
    <property type="entry name" value="DEAD/DEAH_box_helicase_dom"/>
</dbReference>
<dbReference type="GO" id="GO:0005694">
    <property type="term" value="C:chromosome"/>
    <property type="evidence" value="ECO:0007669"/>
    <property type="project" value="TreeGrafter"/>
</dbReference>
<name>A0A1L3Q393_9EURY</name>
<dbReference type="Pfam" id="PF09382">
    <property type="entry name" value="RQC"/>
    <property type="match status" value="1"/>
</dbReference>
<dbReference type="PROSITE" id="PS50967">
    <property type="entry name" value="HRDC"/>
    <property type="match status" value="1"/>
</dbReference>
<dbReference type="InterPro" id="IPR044876">
    <property type="entry name" value="HRDC_dom_sf"/>
</dbReference>
<keyword evidence="4" id="KW-0479">Metal-binding</keyword>
<dbReference type="KEGG" id="mhaz:BHR79_07425"/>
<dbReference type="Proteomes" id="UP000186879">
    <property type="component" value="Chromosome"/>
</dbReference>
<sequence>MRQTLYDYFGYDKFRPLQENIIQDVLDKKDVFVLMPTGGGKSLCYQLPSLLMEGVTVVVSPLISLMKDQVDRLLSRGIAAAYMNSTLDSSEMSHVKDSLIRGKLDLLYVAPERLAMPSTLKLLAKANVNLFAVDEAHCISQWGHDFRPEYRKLGALRSGFPDVPLIALTATATPAVARDITKQLNMVRSEKYVASFNRTNLYYEVKSGENADQQITSYLRSHPESSGIIYCQTRKSVEGLAGRLKKLGVNAAFYHAGMSDELRHRAQEKFLNGTIRVVVATVAFGMGIDKSNVRFVMHYDLPADLESYYQQTGRGGRDGQPCDCILFFKRGDWYKQQYFIEQMSSKKEREIALSKLRLMMDYCETVTCRRKILLEYFGESTEKDCGYCDVCLNPPQQVDVTEDALIIFKCIKELNQKFGATHVASVIAGSKAKKIVSCGHHRLHCHGNGSHNPQDYWKDLSHRLSSLGFLEVKGGRYPVLKLNKKSRATLNDGANVIVPQSSAATNSKKKPAGQSKVSSKSSTVDCEYSKLFEKLRRLRLQFAKRDNVPPYIVFADTSLKQMASSKPQTANQMLTITGVGKCKLEKYGDAFLSEIKSFC</sequence>
<dbReference type="InterPro" id="IPR036390">
    <property type="entry name" value="WH_DNA-bd_sf"/>
</dbReference>
<evidence type="ECO:0000313" key="22">
    <source>
        <dbReference type="EMBL" id="SDW49241.1"/>
    </source>
</evidence>
<keyword evidence="11" id="KW-0238">DNA-binding</keyword>
<dbReference type="Gene3D" id="1.10.10.10">
    <property type="entry name" value="Winged helix-like DNA-binding domain superfamily/Winged helix DNA-binding domain"/>
    <property type="match status" value="1"/>
</dbReference>
<dbReference type="Pfam" id="PF00270">
    <property type="entry name" value="DEAD"/>
    <property type="match status" value="1"/>
</dbReference>
<evidence type="ECO:0000256" key="3">
    <source>
        <dbReference type="ARBA" id="ARBA00005446"/>
    </source>
</evidence>
<dbReference type="Gene3D" id="3.40.50.300">
    <property type="entry name" value="P-loop containing nucleotide triphosphate hydrolases"/>
    <property type="match status" value="2"/>
</dbReference>
<dbReference type="EMBL" id="RJJG01000003">
    <property type="protein sequence ID" value="RNI09607.1"/>
    <property type="molecule type" value="Genomic_DNA"/>
</dbReference>
<keyword evidence="12" id="KW-0233">DNA recombination</keyword>
<reference evidence="21 25" key="3">
    <citation type="submission" date="2018-10" db="EMBL/GenBank/DDBJ databases">
        <title>Cultivation of a novel Methanohalophilus strain from Kebrit Deep of the Red Sea and a genomic comparison of members of the genus Methanohalophilus.</title>
        <authorList>
            <person name="Guan Y."/>
            <person name="Ngugi D.K."/>
            <person name="Stingl U."/>
        </authorList>
    </citation>
    <scope>NUCLEOTIDE SEQUENCE [LARGE SCALE GENOMIC DNA]</scope>
    <source>
        <strain evidence="21 25">DSM 3094</strain>
    </source>
</reference>
<keyword evidence="8 20" id="KW-0347">Helicase</keyword>
<dbReference type="STRING" id="2177.BHR79_07425"/>
<dbReference type="SUPFAM" id="SSF52540">
    <property type="entry name" value="P-loop containing nucleoside triphosphate hydrolases"/>
    <property type="match status" value="1"/>
</dbReference>
<dbReference type="SMART" id="SM00956">
    <property type="entry name" value="RQC"/>
    <property type="match status" value="1"/>
</dbReference>
<dbReference type="Gene3D" id="1.10.150.80">
    <property type="entry name" value="HRDC domain"/>
    <property type="match status" value="1"/>
</dbReference>
<dbReference type="SMART" id="SM00490">
    <property type="entry name" value="HELICc"/>
    <property type="match status" value="1"/>
</dbReference>
<dbReference type="InterPro" id="IPR002121">
    <property type="entry name" value="HRDC_dom"/>
</dbReference>
<dbReference type="NCBIfam" id="TIGR00614">
    <property type="entry name" value="recQ_fam"/>
    <property type="match status" value="1"/>
</dbReference>
<proteinExistence type="inferred from homology"/>
<dbReference type="AlphaFoldDB" id="A0A1L3Q393"/>
<dbReference type="InterPro" id="IPR027417">
    <property type="entry name" value="P-loop_NTPase"/>
</dbReference>
<dbReference type="Pfam" id="PF00570">
    <property type="entry name" value="HRDC"/>
    <property type="match status" value="1"/>
</dbReference>
<dbReference type="Proteomes" id="UP000267921">
    <property type="component" value="Unassembled WGS sequence"/>
</dbReference>
<evidence type="ECO:0000256" key="7">
    <source>
        <dbReference type="ARBA" id="ARBA00022801"/>
    </source>
</evidence>
<dbReference type="GO" id="GO:0043138">
    <property type="term" value="F:3'-5' DNA helicase activity"/>
    <property type="evidence" value="ECO:0007669"/>
    <property type="project" value="UniProtKB-EC"/>
</dbReference>
<dbReference type="NCBIfam" id="TIGR01389">
    <property type="entry name" value="recQ"/>
    <property type="match status" value="1"/>
</dbReference>
<dbReference type="GO" id="GO:0006260">
    <property type="term" value="P:DNA replication"/>
    <property type="evidence" value="ECO:0007669"/>
    <property type="project" value="InterPro"/>
</dbReference>
<comment type="cofactor">
    <cofactor evidence="2">
        <name>Zn(2+)</name>
        <dbReference type="ChEBI" id="CHEBI:29105"/>
    </cofactor>
</comment>
<dbReference type="GO" id="GO:0009378">
    <property type="term" value="F:four-way junction helicase activity"/>
    <property type="evidence" value="ECO:0007669"/>
    <property type="project" value="TreeGrafter"/>
</dbReference>
<dbReference type="InterPro" id="IPR014001">
    <property type="entry name" value="Helicase_ATP-bd"/>
</dbReference>
<dbReference type="OrthoDB" id="114759at2157"/>
<evidence type="ECO:0000256" key="15">
    <source>
        <dbReference type="ARBA" id="ARBA00034617"/>
    </source>
</evidence>
<keyword evidence="5" id="KW-0547">Nucleotide-binding</keyword>
<evidence type="ECO:0000259" key="17">
    <source>
        <dbReference type="PROSITE" id="PS50967"/>
    </source>
</evidence>
<evidence type="ECO:0000256" key="14">
    <source>
        <dbReference type="ARBA" id="ARBA00023235"/>
    </source>
</evidence>
<evidence type="ECO:0000256" key="9">
    <source>
        <dbReference type="ARBA" id="ARBA00022833"/>
    </source>
</evidence>
<dbReference type="SUPFAM" id="SSF46785">
    <property type="entry name" value="Winged helix' DNA-binding domain"/>
    <property type="match status" value="1"/>
</dbReference>
<dbReference type="EMBL" id="FNMU01000003">
    <property type="protein sequence ID" value="SDW49241.1"/>
    <property type="molecule type" value="Genomic_DNA"/>
</dbReference>
<gene>
    <name evidence="21" type="primary">recQ</name>
    <name evidence="20" type="ORF">BHR79_07425</name>
    <name evidence="21" type="ORF">EFE40_02805</name>
    <name evidence="22" type="ORF">SAMN04515625_1025</name>
</gene>
<evidence type="ECO:0000256" key="1">
    <source>
        <dbReference type="ARBA" id="ARBA00001946"/>
    </source>
</evidence>
<evidence type="ECO:0000313" key="20">
    <source>
        <dbReference type="EMBL" id="APH39325.1"/>
    </source>
</evidence>
<evidence type="ECO:0000256" key="11">
    <source>
        <dbReference type="ARBA" id="ARBA00023125"/>
    </source>
</evidence>
<dbReference type="GO" id="GO:0046872">
    <property type="term" value="F:metal ion binding"/>
    <property type="evidence" value="ECO:0007669"/>
    <property type="project" value="UniProtKB-KW"/>
</dbReference>
<dbReference type="EC" id="5.6.2.4" evidence="16"/>
<dbReference type="GO" id="GO:0009432">
    <property type="term" value="P:SOS response"/>
    <property type="evidence" value="ECO:0007669"/>
    <property type="project" value="InterPro"/>
</dbReference>
<evidence type="ECO:0000256" key="13">
    <source>
        <dbReference type="ARBA" id="ARBA00023204"/>
    </source>
</evidence>
<dbReference type="FunFam" id="3.40.50.300:FF:000156">
    <property type="entry name" value="ATP-dependent DNA helicase recQ"/>
    <property type="match status" value="1"/>
</dbReference>
<evidence type="ECO:0000256" key="16">
    <source>
        <dbReference type="ARBA" id="ARBA00034808"/>
    </source>
</evidence>
<evidence type="ECO:0000256" key="5">
    <source>
        <dbReference type="ARBA" id="ARBA00022741"/>
    </source>
</evidence>
<keyword evidence="10" id="KW-0067">ATP-binding</keyword>
<dbReference type="InterPro" id="IPR010997">
    <property type="entry name" value="HRDC-like_sf"/>
</dbReference>
<feature type="domain" description="HRDC" evidence="17">
    <location>
        <begin position="525"/>
        <end position="599"/>
    </location>
</feature>
<dbReference type="CDD" id="cd17920">
    <property type="entry name" value="DEXHc_RecQ"/>
    <property type="match status" value="1"/>
</dbReference>
<evidence type="ECO:0000313" key="23">
    <source>
        <dbReference type="Proteomes" id="UP000186879"/>
    </source>
</evidence>
<comment type="catalytic activity">
    <reaction evidence="15">
        <text>Couples ATP hydrolysis with the unwinding of duplex DNA by translocating in the 3'-5' direction.</text>
        <dbReference type="EC" id="5.6.2.4"/>
    </reaction>
</comment>
<organism evidence="20 23">
    <name type="scientific">Methanohalophilus halophilus</name>
    <dbReference type="NCBI Taxonomy" id="2177"/>
    <lineage>
        <taxon>Archaea</taxon>
        <taxon>Methanobacteriati</taxon>
        <taxon>Methanobacteriota</taxon>
        <taxon>Stenosarchaea group</taxon>
        <taxon>Methanomicrobia</taxon>
        <taxon>Methanosarcinales</taxon>
        <taxon>Methanosarcinaceae</taxon>
        <taxon>Methanohalophilus</taxon>
    </lineage>
</organism>
<evidence type="ECO:0000256" key="12">
    <source>
        <dbReference type="ARBA" id="ARBA00023172"/>
    </source>
</evidence>
<dbReference type="FunFam" id="3.40.50.300:FF:000296">
    <property type="entry name" value="ATP-dependent DNA helicase RecQ"/>
    <property type="match status" value="1"/>
</dbReference>
<dbReference type="PROSITE" id="PS51194">
    <property type="entry name" value="HELICASE_CTER"/>
    <property type="match status" value="1"/>
</dbReference>
<evidence type="ECO:0000313" key="25">
    <source>
        <dbReference type="Proteomes" id="UP000267921"/>
    </source>
</evidence>
<protein>
    <recommendedName>
        <fullName evidence="16">DNA 3'-5' helicase</fullName>
        <ecNumber evidence="16">5.6.2.4</ecNumber>
    </recommendedName>
</protein>
<reference evidence="20 23" key="1">
    <citation type="submission" date="2016-10" db="EMBL/GenBank/DDBJ databases">
        <title>Methanohalophilus halophilus.</title>
        <authorList>
            <person name="L'haridon S."/>
        </authorList>
    </citation>
    <scope>NUCLEOTIDE SEQUENCE [LARGE SCALE GENOMIC DNA]</scope>
    <source>
        <strain evidence="20 23">Z-7982</strain>
    </source>
</reference>
<dbReference type="Pfam" id="PF00271">
    <property type="entry name" value="Helicase_C"/>
    <property type="match status" value="1"/>
</dbReference>
<dbReference type="GO" id="GO:0000724">
    <property type="term" value="P:double-strand break repair via homologous recombination"/>
    <property type="evidence" value="ECO:0007669"/>
    <property type="project" value="TreeGrafter"/>
</dbReference>
<dbReference type="GO" id="GO:0005524">
    <property type="term" value="F:ATP binding"/>
    <property type="evidence" value="ECO:0007669"/>
    <property type="project" value="UniProtKB-KW"/>
</dbReference>
<dbReference type="InterPro" id="IPR032284">
    <property type="entry name" value="RecQ_Zn-bd"/>
</dbReference>
<keyword evidence="9" id="KW-0862">Zinc</keyword>
<evidence type="ECO:0000256" key="8">
    <source>
        <dbReference type="ARBA" id="ARBA00022806"/>
    </source>
</evidence>
<evidence type="ECO:0000259" key="19">
    <source>
        <dbReference type="PROSITE" id="PS51194"/>
    </source>
</evidence>